<comment type="subcellular location">
    <subcellularLocation>
        <location evidence="1">Cell membrane</location>
        <topology evidence="1">Multi-pass membrane protein</topology>
    </subcellularLocation>
</comment>
<dbReference type="SMART" id="SM00382">
    <property type="entry name" value="AAA"/>
    <property type="match status" value="1"/>
</dbReference>
<dbReference type="Pfam" id="PF00005">
    <property type="entry name" value="ABC_tran"/>
    <property type="match status" value="1"/>
</dbReference>
<dbReference type="InterPro" id="IPR017871">
    <property type="entry name" value="ABC_transporter-like_CS"/>
</dbReference>
<dbReference type="PROSITE" id="PS00211">
    <property type="entry name" value="ABC_TRANSPORTER_1"/>
    <property type="match status" value="1"/>
</dbReference>
<feature type="transmembrane region" description="Helical" evidence="7">
    <location>
        <begin position="154"/>
        <end position="170"/>
    </location>
</feature>
<dbReference type="PANTHER" id="PTHR24221:SF654">
    <property type="entry name" value="ATP-BINDING CASSETTE SUB-FAMILY B MEMBER 6"/>
    <property type="match status" value="1"/>
</dbReference>
<evidence type="ECO:0000256" key="3">
    <source>
        <dbReference type="ARBA" id="ARBA00022741"/>
    </source>
</evidence>
<dbReference type="InterPro" id="IPR003439">
    <property type="entry name" value="ABC_transporter-like_ATP-bd"/>
</dbReference>
<dbReference type="Gene3D" id="3.40.50.300">
    <property type="entry name" value="P-loop containing nucleotide triphosphate hydrolases"/>
    <property type="match status" value="1"/>
</dbReference>
<feature type="domain" description="ABC transporter" evidence="8">
    <location>
        <begin position="331"/>
        <end position="541"/>
    </location>
</feature>
<dbReference type="InterPro" id="IPR027417">
    <property type="entry name" value="P-loop_NTPase"/>
</dbReference>
<evidence type="ECO:0000256" key="4">
    <source>
        <dbReference type="ARBA" id="ARBA00022840"/>
    </source>
</evidence>
<evidence type="ECO:0000256" key="5">
    <source>
        <dbReference type="ARBA" id="ARBA00022989"/>
    </source>
</evidence>
<keyword evidence="11" id="KW-1185">Reference proteome</keyword>
<proteinExistence type="predicted"/>
<dbReference type="EMBL" id="FQXP01000007">
    <property type="protein sequence ID" value="SHH94761.1"/>
    <property type="molecule type" value="Genomic_DNA"/>
</dbReference>
<accession>A0A1M5X4N5</accession>
<feature type="transmembrane region" description="Helical" evidence="7">
    <location>
        <begin position="53"/>
        <end position="74"/>
    </location>
</feature>
<protein>
    <submittedName>
        <fullName evidence="10">ABC-type multidrug transport system, ATPase and permease component</fullName>
    </submittedName>
</protein>
<dbReference type="STRING" id="1121306.SAMN02745196_01999"/>
<dbReference type="GO" id="GO:0034040">
    <property type="term" value="F:ATPase-coupled lipid transmembrane transporter activity"/>
    <property type="evidence" value="ECO:0007669"/>
    <property type="project" value="TreeGrafter"/>
</dbReference>
<feature type="transmembrane region" description="Helical" evidence="7">
    <location>
        <begin position="242"/>
        <end position="263"/>
    </location>
</feature>
<dbReference type="GO" id="GO:0005886">
    <property type="term" value="C:plasma membrane"/>
    <property type="evidence" value="ECO:0007669"/>
    <property type="project" value="UniProtKB-SubCell"/>
</dbReference>
<feature type="transmembrane region" description="Helical" evidence="7">
    <location>
        <begin position="14"/>
        <end position="33"/>
    </location>
</feature>
<dbReference type="AlphaFoldDB" id="A0A1M5X4N5"/>
<dbReference type="InterPro" id="IPR039421">
    <property type="entry name" value="Type_1_exporter"/>
</dbReference>
<dbReference type="SUPFAM" id="SSF90123">
    <property type="entry name" value="ABC transporter transmembrane region"/>
    <property type="match status" value="1"/>
</dbReference>
<feature type="transmembrane region" description="Helical" evidence="7">
    <location>
        <begin position="275"/>
        <end position="296"/>
    </location>
</feature>
<dbReference type="RefSeq" id="WP_072831878.1">
    <property type="nucleotide sequence ID" value="NZ_FQXP01000007.1"/>
</dbReference>
<dbReference type="Gene3D" id="1.20.1560.10">
    <property type="entry name" value="ABC transporter type 1, transmembrane domain"/>
    <property type="match status" value="1"/>
</dbReference>
<reference evidence="10 11" key="1">
    <citation type="submission" date="2016-11" db="EMBL/GenBank/DDBJ databases">
        <authorList>
            <person name="Jaros S."/>
            <person name="Januszkiewicz K."/>
            <person name="Wedrychowicz H."/>
        </authorList>
    </citation>
    <scope>NUCLEOTIDE SEQUENCE [LARGE SCALE GENOMIC DNA]</scope>
    <source>
        <strain evidence="10 11">DSM 3089</strain>
    </source>
</reference>
<feature type="domain" description="ABC transmembrane type-1" evidence="9">
    <location>
        <begin position="17"/>
        <end position="297"/>
    </location>
</feature>
<dbReference type="PANTHER" id="PTHR24221">
    <property type="entry name" value="ATP-BINDING CASSETTE SUB-FAMILY B"/>
    <property type="match status" value="1"/>
</dbReference>
<keyword evidence="2 7" id="KW-0812">Transmembrane</keyword>
<dbReference type="CDD" id="cd07346">
    <property type="entry name" value="ABC_6TM_exporters"/>
    <property type="match status" value="1"/>
</dbReference>
<dbReference type="SUPFAM" id="SSF52540">
    <property type="entry name" value="P-loop containing nucleoside triphosphate hydrolases"/>
    <property type="match status" value="1"/>
</dbReference>
<name>A0A1M5X4N5_9CLOT</name>
<dbReference type="Proteomes" id="UP000184526">
    <property type="component" value="Unassembled WGS sequence"/>
</dbReference>
<sequence>MIKFLFKYLSKEKYIILLSAFLTLIISFITILIPQISKNIFDKGILSGNIRLIIIYTTSLLLIYFLKSLINVFSNILSGKVSIRLTSQIKKDLYNHILKLPISFFDDNRLGYFLSRVGEVDLLSGIFSTSIFSFIISFVTGVASLVFILRQSPILVIAVIVFAVPFYIITNRSMKKIKSLSTDIMEKTADANGKIQESFQGIMEIKQNNYEVRGASKINKEIDKIKKKTIKRIKVSSFGSESLTMIVNFYTSIIALLLGIEIVKGNLTVGDYFALAQYAMFIYAPIQQIATLGITIQPSISALKRITELMGRSVEIEESRVYNINEEINNIVYKSVNFKYLNKNVINNLDLQMKKNEVTVISGKNGSGKSTVIKLLLGFYDNYEGDIIINNKNLKSINIESLRSKIGIVSQKIFLFAGTVEENIKFANENLNEERFEYVCSLLDDSIFNKIQRRSYMIAEGGRNLSGGQIQKIAIARALLKDSDVYIFDEATANIDITSKTSIMNIILSELKDKIVIIITHDKEIIDCADNIYSLDLINSY</sequence>
<dbReference type="InterPro" id="IPR036640">
    <property type="entry name" value="ABC1_TM_sf"/>
</dbReference>
<evidence type="ECO:0000259" key="9">
    <source>
        <dbReference type="PROSITE" id="PS50929"/>
    </source>
</evidence>
<keyword evidence="5 7" id="KW-1133">Transmembrane helix</keyword>
<evidence type="ECO:0000256" key="2">
    <source>
        <dbReference type="ARBA" id="ARBA00022692"/>
    </source>
</evidence>
<dbReference type="InterPro" id="IPR003593">
    <property type="entry name" value="AAA+_ATPase"/>
</dbReference>
<feature type="transmembrane region" description="Helical" evidence="7">
    <location>
        <begin position="122"/>
        <end position="148"/>
    </location>
</feature>
<evidence type="ECO:0000256" key="7">
    <source>
        <dbReference type="SAM" id="Phobius"/>
    </source>
</evidence>
<keyword evidence="4" id="KW-0067">ATP-binding</keyword>
<gene>
    <name evidence="10" type="ORF">SAMN02745196_01999</name>
</gene>
<keyword evidence="6 7" id="KW-0472">Membrane</keyword>
<evidence type="ECO:0000313" key="10">
    <source>
        <dbReference type="EMBL" id="SHH94761.1"/>
    </source>
</evidence>
<evidence type="ECO:0000256" key="1">
    <source>
        <dbReference type="ARBA" id="ARBA00004651"/>
    </source>
</evidence>
<dbReference type="OrthoDB" id="2328604at2"/>
<dbReference type="GO" id="GO:0016887">
    <property type="term" value="F:ATP hydrolysis activity"/>
    <property type="evidence" value="ECO:0007669"/>
    <property type="project" value="InterPro"/>
</dbReference>
<evidence type="ECO:0000313" key="11">
    <source>
        <dbReference type="Proteomes" id="UP000184526"/>
    </source>
</evidence>
<evidence type="ECO:0000256" key="6">
    <source>
        <dbReference type="ARBA" id="ARBA00023136"/>
    </source>
</evidence>
<dbReference type="GO" id="GO:0005524">
    <property type="term" value="F:ATP binding"/>
    <property type="evidence" value="ECO:0007669"/>
    <property type="project" value="UniProtKB-KW"/>
</dbReference>
<keyword evidence="3" id="KW-0547">Nucleotide-binding</keyword>
<evidence type="ECO:0000259" key="8">
    <source>
        <dbReference type="PROSITE" id="PS50893"/>
    </source>
</evidence>
<dbReference type="GO" id="GO:0140359">
    <property type="term" value="F:ABC-type transporter activity"/>
    <property type="evidence" value="ECO:0007669"/>
    <property type="project" value="InterPro"/>
</dbReference>
<organism evidence="10 11">
    <name type="scientific">Clostridium collagenovorans DSM 3089</name>
    <dbReference type="NCBI Taxonomy" id="1121306"/>
    <lineage>
        <taxon>Bacteria</taxon>
        <taxon>Bacillati</taxon>
        <taxon>Bacillota</taxon>
        <taxon>Clostridia</taxon>
        <taxon>Eubacteriales</taxon>
        <taxon>Clostridiaceae</taxon>
        <taxon>Clostridium</taxon>
    </lineage>
</organism>
<dbReference type="CDD" id="cd03228">
    <property type="entry name" value="ABCC_MRP_Like"/>
    <property type="match status" value="1"/>
</dbReference>
<dbReference type="PROSITE" id="PS50893">
    <property type="entry name" value="ABC_TRANSPORTER_2"/>
    <property type="match status" value="1"/>
</dbReference>
<dbReference type="Pfam" id="PF00664">
    <property type="entry name" value="ABC_membrane"/>
    <property type="match status" value="1"/>
</dbReference>
<dbReference type="PROSITE" id="PS50929">
    <property type="entry name" value="ABC_TM1F"/>
    <property type="match status" value="1"/>
</dbReference>
<dbReference type="InterPro" id="IPR011527">
    <property type="entry name" value="ABC1_TM_dom"/>
</dbReference>